<dbReference type="Proteomes" id="UP000887569">
    <property type="component" value="Unplaced"/>
</dbReference>
<dbReference type="AlphaFoldDB" id="A0A915BY33"/>
<accession>A0A915BY33</accession>
<proteinExistence type="predicted"/>
<reference evidence="2" key="1">
    <citation type="submission" date="2022-11" db="UniProtKB">
        <authorList>
            <consortium name="WormBaseParasite"/>
        </authorList>
    </citation>
    <scope>IDENTIFICATION</scope>
</reference>
<organism evidence="1 2">
    <name type="scientific">Parascaris univalens</name>
    <name type="common">Nematode worm</name>
    <dbReference type="NCBI Taxonomy" id="6257"/>
    <lineage>
        <taxon>Eukaryota</taxon>
        <taxon>Metazoa</taxon>
        <taxon>Ecdysozoa</taxon>
        <taxon>Nematoda</taxon>
        <taxon>Chromadorea</taxon>
        <taxon>Rhabditida</taxon>
        <taxon>Spirurina</taxon>
        <taxon>Ascaridomorpha</taxon>
        <taxon>Ascaridoidea</taxon>
        <taxon>Ascarididae</taxon>
        <taxon>Parascaris</taxon>
    </lineage>
</organism>
<name>A0A915BY33_PARUN</name>
<dbReference type="WBParaSite" id="PgR067_g001_t02">
    <property type="protein sequence ID" value="PgR067_g001_t02"/>
    <property type="gene ID" value="PgR067_g001"/>
</dbReference>
<evidence type="ECO:0000313" key="1">
    <source>
        <dbReference type="Proteomes" id="UP000887569"/>
    </source>
</evidence>
<protein>
    <submittedName>
        <fullName evidence="2">SOCS box domain-containing protein</fullName>
    </submittedName>
</protein>
<keyword evidence="1" id="KW-1185">Reference proteome</keyword>
<evidence type="ECO:0000313" key="2">
    <source>
        <dbReference type="WBParaSite" id="PgR067_g001_t02"/>
    </source>
</evidence>
<sequence>DERKVVFKKVWKRTCGKIDMRNTPKVIKRIRIVRPLSTEFTIAMAHSPPICSCQTLQSTDRLRHLQQSPTESGEFVNLGWWCLFHRGVAFRFPAYNWKD</sequence>